<evidence type="ECO:0000256" key="3">
    <source>
        <dbReference type="ARBA" id="ARBA00023125"/>
    </source>
</evidence>
<feature type="domain" description="HTH lysR-type" evidence="6">
    <location>
        <begin position="2"/>
        <end position="59"/>
    </location>
</feature>
<dbReference type="Proteomes" id="UP001185755">
    <property type="component" value="Unassembled WGS sequence"/>
</dbReference>
<dbReference type="PROSITE" id="PS50931">
    <property type="entry name" value="HTH_LYSR"/>
    <property type="match status" value="1"/>
</dbReference>
<dbReference type="Pfam" id="PF03466">
    <property type="entry name" value="LysR_substrate"/>
    <property type="match status" value="1"/>
</dbReference>
<reference evidence="7 8" key="1">
    <citation type="submission" date="2023-10" db="EMBL/GenBank/DDBJ databases">
        <title>Development of a sustainable strategy for remediation of hydrocarbon-contaminated territories based on the waste exchange concept.</title>
        <authorList>
            <person name="Krivoruchko A."/>
        </authorList>
    </citation>
    <scope>NUCLEOTIDE SEQUENCE [LARGE SCALE GENOMIC DNA]</scope>
    <source>
        <strain evidence="7 8">IEGM 1323</strain>
    </source>
</reference>
<evidence type="ECO:0000256" key="1">
    <source>
        <dbReference type="ARBA" id="ARBA00009437"/>
    </source>
</evidence>
<comment type="caution">
    <text evidence="7">The sequence shown here is derived from an EMBL/GenBank/DDBJ whole genome shotgun (WGS) entry which is preliminary data.</text>
</comment>
<evidence type="ECO:0000313" key="7">
    <source>
        <dbReference type="EMBL" id="MDV6261041.1"/>
    </source>
</evidence>
<sequence>MLSWDRMKVFAAVAEHGSVTRAAESLHLTGPGVSQHIRKLEKEAGATLVEREGRSIRLTPAGRALAMRAAAMAALAAAAEDDVACIDTAVAGVLRVGAVASALRRVVVPALSDLARTYPLLRLEVVDGEGVDLLARLQRRTLDLVVFESWDHRPASVPAGIEVHTLRIEDVHLAVPADDPRDVADLSDEAGSIWTVCPTGSDANSALVQSLRQTGIEPTIRYEVSDYSTQLAFVEAGLAVALVPETARGHEAGVRYVPTDPVVTRSLCVASSTRIPAIAALLEAMNAIFAR</sequence>
<evidence type="ECO:0000256" key="5">
    <source>
        <dbReference type="ARBA" id="ARBA00023163"/>
    </source>
</evidence>
<dbReference type="EMBL" id="JAWLJX010000001">
    <property type="protein sequence ID" value="MDV6261041.1"/>
    <property type="molecule type" value="Genomic_DNA"/>
</dbReference>
<evidence type="ECO:0000256" key="4">
    <source>
        <dbReference type="ARBA" id="ARBA00023159"/>
    </source>
</evidence>
<dbReference type="Gene3D" id="1.10.10.10">
    <property type="entry name" value="Winged helix-like DNA-binding domain superfamily/Winged helix DNA-binding domain"/>
    <property type="match status" value="1"/>
</dbReference>
<dbReference type="InterPro" id="IPR036388">
    <property type="entry name" value="WH-like_DNA-bd_sf"/>
</dbReference>
<dbReference type="PRINTS" id="PR00039">
    <property type="entry name" value="HTHLYSR"/>
</dbReference>
<evidence type="ECO:0000256" key="2">
    <source>
        <dbReference type="ARBA" id="ARBA00023015"/>
    </source>
</evidence>
<dbReference type="SUPFAM" id="SSF46785">
    <property type="entry name" value="Winged helix' DNA-binding domain"/>
    <property type="match status" value="1"/>
</dbReference>
<keyword evidence="4" id="KW-0010">Activator</keyword>
<dbReference type="PANTHER" id="PTHR30346">
    <property type="entry name" value="TRANSCRIPTIONAL DUAL REGULATOR HCAR-RELATED"/>
    <property type="match status" value="1"/>
</dbReference>
<dbReference type="RefSeq" id="WP_317563733.1">
    <property type="nucleotide sequence ID" value="NZ_JAWLJX010000001.1"/>
</dbReference>
<protein>
    <submittedName>
        <fullName evidence="7">LysR family transcriptional regulator</fullName>
    </submittedName>
</protein>
<keyword evidence="2" id="KW-0805">Transcription regulation</keyword>
<evidence type="ECO:0000313" key="8">
    <source>
        <dbReference type="Proteomes" id="UP001185755"/>
    </source>
</evidence>
<keyword evidence="5" id="KW-0804">Transcription</keyword>
<accession>A0ABU4BA90</accession>
<dbReference type="SUPFAM" id="SSF53850">
    <property type="entry name" value="Periplasmic binding protein-like II"/>
    <property type="match status" value="1"/>
</dbReference>
<proteinExistence type="inferred from homology"/>
<evidence type="ECO:0000259" key="6">
    <source>
        <dbReference type="PROSITE" id="PS50931"/>
    </source>
</evidence>
<dbReference type="InterPro" id="IPR000847">
    <property type="entry name" value="LysR_HTH_N"/>
</dbReference>
<name>A0ABU4BA90_9NOCA</name>
<keyword evidence="3" id="KW-0238">DNA-binding</keyword>
<organism evidence="7 8">
    <name type="scientific">Rhodococcoides yunnanense</name>
    <dbReference type="NCBI Taxonomy" id="278209"/>
    <lineage>
        <taxon>Bacteria</taxon>
        <taxon>Bacillati</taxon>
        <taxon>Actinomycetota</taxon>
        <taxon>Actinomycetes</taxon>
        <taxon>Mycobacteriales</taxon>
        <taxon>Nocardiaceae</taxon>
        <taxon>Rhodococcoides</taxon>
    </lineage>
</organism>
<dbReference type="Gene3D" id="3.40.190.10">
    <property type="entry name" value="Periplasmic binding protein-like II"/>
    <property type="match status" value="2"/>
</dbReference>
<comment type="similarity">
    <text evidence="1">Belongs to the LysR transcriptional regulatory family.</text>
</comment>
<gene>
    <name evidence="7" type="ORF">R3P96_06775</name>
</gene>
<dbReference type="InterPro" id="IPR036390">
    <property type="entry name" value="WH_DNA-bd_sf"/>
</dbReference>
<dbReference type="Pfam" id="PF00126">
    <property type="entry name" value="HTH_1"/>
    <property type="match status" value="1"/>
</dbReference>
<keyword evidence="8" id="KW-1185">Reference proteome</keyword>
<dbReference type="PANTHER" id="PTHR30346:SF29">
    <property type="entry name" value="LYSR SUBSTRATE-BINDING"/>
    <property type="match status" value="1"/>
</dbReference>
<dbReference type="InterPro" id="IPR005119">
    <property type="entry name" value="LysR_subst-bd"/>
</dbReference>